<accession>F9EQQ5</accession>
<gene>
    <name evidence="1" type="ORF">HMPREF9094_2260</name>
</gene>
<dbReference type="EMBL" id="AFQD01000436">
    <property type="protein sequence ID" value="EGQ78713.1"/>
    <property type="molecule type" value="Genomic_DNA"/>
</dbReference>
<evidence type="ECO:0000313" key="1">
    <source>
        <dbReference type="EMBL" id="EGQ78713.1"/>
    </source>
</evidence>
<keyword evidence="2" id="KW-1185">Reference proteome</keyword>
<dbReference type="PATRIC" id="fig|997347.4.peg.2063"/>
<name>F9EQQ5_9FUSO</name>
<dbReference type="InterPro" id="IPR027417">
    <property type="entry name" value="P-loop_NTPase"/>
</dbReference>
<dbReference type="PANTHER" id="PTHR34301">
    <property type="entry name" value="DNA-BINDING PROTEIN-RELATED"/>
    <property type="match status" value="1"/>
</dbReference>
<dbReference type="HOGENOM" id="CLU_058580_0_0_0"/>
<protein>
    <submittedName>
        <fullName evidence="1">Uncharacterized protein</fullName>
    </submittedName>
</protein>
<dbReference type="SUPFAM" id="SSF52540">
    <property type="entry name" value="P-loop containing nucleoside triphosphate hydrolases"/>
    <property type="match status" value="1"/>
</dbReference>
<organism evidence="1 2">
    <name type="scientific">Fusobacterium animalis ATCC 51191</name>
    <dbReference type="NCBI Taxonomy" id="997347"/>
    <lineage>
        <taxon>Bacteria</taxon>
        <taxon>Fusobacteriati</taxon>
        <taxon>Fusobacteriota</taxon>
        <taxon>Fusobacteriia</taxon>
        <taxon>Fusobacteriales</taxon>
        <taxon>Fusobacteriaceae</taxon>
        <taxon>Fusobacterium</taxon>
    </lineage>
</organism>
<proteinExistence type="predicted"/>
<evidence type="ECO:0000313" key="2">
    <source>
        <dbReference type="Proteomes" id="UP000005392"/>
    </source>
</evidence>
<comment type="caution">
    <text evidence="1">The sequence shown here is derived from an EMBL/GenBank/DDBJ whole genome shotgun (WGS) entry which is preliminary data.</text>
</comment>
<sequence length="389" mass="44708">MIRLINPYTPGAGLMPTYLAGREKLIKEAKESILSLKSGYPQRPTAYYGLRGVGKTVLLNTIEEFALENNIIYEHIEIIEKRDFLLQLTNICRKFISRLNKIEQAKSLIDKALSVLENFRLTYTIGDSSISAEVNRKNIELLSDDLTELFVIMGNAAKKSGDCIIFFIDEIQYAKEEELSSIINALHRTGQLRLPITFFVAGLNKILKQFSEIKTYSERMFDFKKITSLNYEETKKAIIEPVKDLSVDYNEEAVKKIYDLTGGYPYFIQFFCDNLWRNIDKVNNITINDVNSTINSYFKRLDEGFFKSRFDRCTDKEKEFIQAMVKCGELPCTINNVAKILKKSVGSISPIRAQLINKGIIYSVKYGEIDFTVPQFDLFLKRVIKSINL</sequence>
<dbReference type="Proteomes" id="UP000005392">
    <property type="component" value="Unassembled WGS sequence"/>
</dbReference>
<reference evidence="1 2" key="1">
    <citation type="submission" date="2011-05" db="EMBL/GenBank/DDBJ databases">
        <authorList>
            <person name="Muzny D."/>
            <person name="Qin X."/>
            <person name="Deng J."/>
            <person name="Jiang H."/>
            <person name="Liu Y."/>
            <person name="Qu J."/>
            <person name="Song X.-Z."/>
            <person name="Zhang L."/>
            <person name="Thornton R."/>
            <person name="Coyle M."/>
            <person name="Francisco L."/>
            <person name="Jackson L."/>
            <person name="Javaid M."/>
            <person name="Korchina V."/>
            <person name="Kovar C."/>
            <person name="Mata R."/>
            <person name="Mathew T."/>
            <person name="Ngo R."/>
            <person name="Nguyen L."/>
            <person name="Nguyen N."/>
            <person name="Okwuonu G."/>
            <person name="Ongeri F."/>
            <person name="Pham C."/>
            <person name="Simmons D."/>
            <person name="Wilczek-Boney K."/>
            <person name="Hale W."/>
            <person name="Jakkamsetti A."/>
            <person name="Pham P."/>
            <person name="Ruth R."/>
            <person name="San Lucas F."/>
            <person name="Warren J."/>
            <person name="Zhang J."/>
            <person name="Zhao Z."/>
            <person name="Zhou C."/>
            <person name="Zhu D."/>
            <person name="Lee S."/>
            <person name="Bess C."/>
            <person name="Blankenburg K."/>
            <person name="Forbes L."/>
            <person name="Fu Q."/>
            <person name="Gubbala S."/>
            <person name="Hirani K."/>
            <person name="Jayaseelan J.C."/>
            <person name="Lara F."/>
            <person name="Munidasa M."/>
            <person name="Palculict T."/>
            <person name="Patil S."/>
            <person name="Pu L.-L."/>
            <person name="Saada N."/>
            <person name="Tang L."/>
            <person name="Weissenberger G."/>
            <person name="Zhu Y."/>
            <person name="Hemphill L."/>
            <person name="Shang Y."/>
            <person name="Youmans B."/>
            <person name="Ayvaz T."/>
            <person name="Ross M."/>
            <person name="Santibanez J."/>
            <person name="Aqrawi P."/>
            <person name="Gross S."/>
            <person name="Joshi V."/>
            <person name="Fowler G."/>
            <person name="Nazareth L."/>
            <person name="Reid J."/>
            <person name="Worley K."/>
            <person name="Petrosino J."/>
            <person name="Highlander S."/>
            <person name="Gibbs R."/>
        </authorList>
    </citation>
    <scope>NUCLEOTIDE SEQUENCE [LARGE SCALE GENOMIC DNA]</scope>
    <source>
        <strain evidence="1 2">ATCC 51191</strain>
    </source>
</reference>
<dbReference type="PANTHER" id="PTHR34301:SF8">
    <property type="entry name" value="ATPASE DOMAIN-CONTAINING PROTEIN"/>
    <property type="match status" value="1"/>
</dbReference>
<dbReference type="Gene3D" id="3.40.50.300">
    <property type="entry name" value="P-loop containing nucleotide triphosphate hydrolases"/>
    <property type="match status" value="1"/>
</dbReference>
<dbReference type="AlphaFoldDB" id="F9EQQ5"/>